<dbReference type="EMBL" id="JAACNH010000008">
    <property type="protein sequence ID" value="KAG8434066.1"/>
    <property type="molecule type" value="Genomic_DNA"/>
</dbReference>
<keyword evidence="2" id="KW-1185">Reference proteome</keyword>
<organism evidence="1 2">
    <name type="scientific">Hymenochirus boettgeri</name>
    <name type="common">Congo dwarf clawed frog</name>
    <dbReference type="NCBI Taxonomy" id="247094"/>
    <lineage>
        <taxon>Eukaryota</taxon>
        <taxon>Metazoa</taxon>
        <taxon>Chordata</taxon>
        <taxon>Craniata</taxon>
        <taxon>Vertebrata</taxon>
        <taxon>Euteleostomi</taxon>
        <taxon>Amphibia</taxon>
        <taxon>Batrachia</taxon>
        <taxon>Anura</taxon>
        <taxon>Pipoidea</taxon>
        <taxon>Pipidae</taxon>
        <taxon>Pipinae</taxon>
        <taxon>Hymenochirus</taxon>
    </lineage>
</organism>
<dbReference type="AlphaFoldDB" id="A0A8T2IV66"/>
<proteinExistence type="predicted"/>
<name>A0A8T2IV66_9PIPI</name>
<protein>
    <submittedName>
        <fullName evidence="1">Uncharacterized protein</fullName>
    </submittedName>
</protein>
<sequence length="80" mass="8976">MIEVLTKGFFTKGKVTVTASNKSYSIFMGPVSIPLPFSIGKQHTHTKRTNAGKTHTFTFKPFIFLIFCPGKMHRSLTVKL</sequence>
<accession>A0A8T2IV66</accession>
<comment type="caution">
    <text evidence="1">The sequence shown here is derived from an EMBL/GenBank/DDBJ whole genome shotgun (WGS) entry which is preliminary data.</text>
</comment>
<evidence type="ECO:0000313" key="2">
    <source>
        <dbReference type="Proteomes" id="UP000812440"/>
    </source>
</evidence>
<dbReference type="Proteomes" id="UP000812440">
    <property type="component" value="Chromosome 7"/>
</dbReference>
<reference evidence="1" key="1">
    <citation type="thesis" date="2020" institute="ProQuest LLC" country="789 East Eisenhower Parkway, Ann Arbor, MI, USA">
        <title>Comparative Genomics and Chromosome Evolution.</title>
        <authorList>
            <person name="Mudd A.B."/>
        </authorList>
    </citation>
    <scope>NUCLEOTIDE SEQUENCE</scope>
    <source>
        <strain evidence="1">Female2</strain>
        <tissue evidence="1">Blood</tissue>
    </source>
</reference>
<evidence type="ECO:0000313" key="1">
    <source>
        <dbReference type="EMBL" id="KAG8434066.1"/>
    </source>
</evidence>
<gene>
    <name evidence="1" type="ORF">GDO86_012440</name>
</gene>